<evidence type="ECO:0000256" key="2">
    <source>
        <dbReference type="PROSITE-ProRule" id="PRU00283"/>
    </source>
</evidence>
<feature type="compositionally biased region" description="Low complexity" evidence="3">
    <location>
        <begin position="1"/>
        <end position="12"/>
    </location>
</feature>
<feature type="region of interest" description="Disordered" evidence="3">
    <location>
        <begin position="1"/>
        <end position="30"/>
    </location>
</feature>
<comment type="caution">
    <text evidence="2">Lacks conserved residue(s) required for the propagation of feature annotation.</text>
</comment>
<gene>
    <name evidence="5" type="ORF">Acr_07g0000960</name>
</gene>
<evidence type="ECO:0000256" key="3">
    <source>
        <dbReference type="SAM" id="MobiDB-lite"/>
    </source>
</evidence>
<keyword evidence="1" id="KW-0505">Motor protein</keyword>
<name>A0A7J0EV84_9ERIC</name>
<dbReference type="PANTHER" id="PTHR47968:SF35">
    <property type="entry name" value="KINESIN-LIKE PROTEIN KIN-7D, MITOCHONDRIAL ISOFORM X1"/>
    <property type="match status" value="1"/>
</dbReference>
<keyword evidence="6" id="KW-1185">Reference proteome</keyword>
<dbReference type="Gene3D" id="3.40.850.10">
    <property type="entry name" value="Kinesin motor domain"/>
    <property type="match status" value="1"/>
</dbReference>
<reference evidence="5 6" key="1">
    <citation type="submission" date="2019-07" db="EMBL/GenBank/DDBJ databases">
        <title>De Novo Assembly of kiwifruit Actinidia rufa.</title>
        <authorList>
            <person name="Sugita-Konishi S."/>
            <person name="Sato K."/>
            <person name="Mori E."/>
            <person name="Abe Y."/>
            <person name="Kisaki G."/>
            <person name="Hamano K."/>
            <person name="Suezawa K."/>
            <person name="Otani M."/>
            <person name="Fukuda T."/>
            <person name="Manabe T."/>
            <person name="Gomi K."/>
            <person name="Tabuchi M."/>
            <person name="Akimitsu K."/>
            <person name="Kataoka I."/>
        </authorList>
    </citation>
    <scope>NUCLEOTIDE SEQUENCE [LARGE SCALE GENOMIC DNA]</scope>
    <source>
        <strain evidence="6">cv. Fuchu</strain>
    </source>
</reference>
<dbReference type="InterPro" id="IPR027417">
    <property type="entry name" value="P-loop_NTPase"/>
</dbReference>
<protein>
    <submittedName>
        <fullName evidence="5">Kinesin motor family protein</fullName>
    </submittedName>
</protein>
<dbReference type="GO" id="GO:0008017">
    <property type="term" value="F:microtubule binding"/>
    <property type="evidence" value="ECO:0007669"/>
    <property type="project" value="InterPro"/>
</dbReference>
<evidence type="ECO:0000256" key="1">
    <source>
        <dbReference type="ARBA" id="ARBA00023175"/>
    </source>
</evidence>
<dbReference type="InterPro" id="IPR036961">
    <property type="entry name" value="Kinesin_motor_dom_sf"/>
</dbReference>
<evidence type="ECO:0000313" key="5">
    <source>
        <dbReference type="EMBL" id="GFY89899.1"/>
    </source>
</evidence>
<sequence>MAASSSRGRSSSPYQYRKPSSPFSSSSSSSSFMNGRLMPRSCSSSATSFYGSGNGYGTRSVTPSRHRNDSMYPRAYGGRSPVAFASADELIGEPIDVPRSGGDSISVTIRFRPLRIAYEAMCLRLEWLLNHWCSEREYQRGDEISWYADGDKIVRNEYNLATAYAFDKVFGPSTASQEVYEVAARPVVKAAMEGVNGMVPFS</sequence>
<dbReference type="PROSITE" id="PS50067">
    <property type="entry name" value="KINESIN_MOTOR_2"/>
    <property type="match status" value="1"/>
</dbReference>
<dbReference type="SUPFAM" id="SSF52540">
    <property type="entry name" value="P-loop containing nucleoside triphosphate hydrolases"/>
    <property type="match status" value="1"/>
</dbReference>
<evidence type="ECO:0000259" key="4">
    <source>
        <dbReference type="PROSITE" id="PS50067"/>
    </source>
</evidence>
<dbReference type="GO" id="GO:0007018">
    <property type="term" value="P:microtubule-based movement"/>
    <property type="evidence" value="ECO:0007669"/>
    <property type="project" value="InterPro"/>
</dbReference>
<proteinExistence type="inferred from homology"/>
<dbReference type="InterPro" id="IPR001752">
    <property type="entry name" value="Kinesin_motor_dom"/>
</dbReference>
<dbReference type="PANTHER" id="PTHR47968">
    <property type="entry name" value="CENTROMERE PROTEIN E"/>
    <property type="match status" value="1"/>
</dbReference>
<dbReference type="GO" id="GO:0005524">
    <property type="term" value="F:ATP binding"/>
    <property type="evidence" value="ECO:0007669"/>
    <property type="project" value="InterPro"/>
</dbReference>
<feature type="compositionally biased region" description="Low complexity" evidence="3">
    <location>
        <begin position="19"/>
        <end position="30"/>
    </location>
</feature>
<accession>A0A7J0EV84</accession>
<comment type="caution">
    <text evidence="5">The sequence shown here is derived from an EMBL/GenBank/DDBJ whole genome shotgun (WGS) entry which is preliminary data.</text>
</comment>
<dbReference type="InterPro" id="IPR027640">
    <property type="entry name" value="Kinesin-like_fam"/>
</dbReference>
<organism evidence="5 6">
    <name type="scientific">Actinidia rufa</name>
    <dbReference type="NCBI Taxonomy" id="165716"/>
    <lineage>
        <taxon>Eukaryota</taxon>
        <taxon>Viridiplantae</taxon>
        <taxon>Streptophyta</taxon>
        <taxon>Embryophyta</taxon>
        <taxon>Tracheophyta</taxon>
        <taxon>Spermatophyta</taxon>
        <taxon>Magnoliopsida</taxon>
        <taxon>eudicotyledons</taxon>
        <taxon>Gunneridae</taxon>
        <taxon>Pentapetalae</taxon>
        <taxon>asterids</taxon>
        <taxon>Ericales</taxon>
        <taxon>Actinidiaceae</taxon>
        <taxon>Actinidia</taxon>
    </lineage>
</organism>
<comment type="similarity">
    <text evidence="2">Belongs to the TRAFAC class myosin-kinesin ATPase superfamily. Kinesin family.</text>
</comment>
<dbReference type="OrthoDB" id="1695218at2759"/>
<evidence type="ECO:0000313" key="6">
    <source>
        <dbReference type="Proteomes" id="UP000585474"/>
    </source>
</evidence>
<dbReference type="Proteomes" id="UP000585474">
    <property type="component" value="Unassembled WGS sequence"/>
</dbReference>
<dbReference type="GO" id="GO:0003777">
    <property type="term" value="F:microtubule motor activity"/>
    <property type="evidence" value="ECO:0007669"/>
    <property type="project" value="InterPro"/>
</dbReference>
<feature type="domain" description="Kinesin motor" evidence="4">
    <location>
        <begin position="104"/>
        <end position="202"/>
    </location>
</feature>
<dbReference type="EMBL" id="BJWL01000007">
    <property type="protein sequence ID" value="GFY89899.1"/>
    <property type="molecule type" value="Genomic_DNA"/>
</dbReference>
<dbReference type="AlphaFoldDB" id="A0A7J0EV84"/>